<dbReference type="EMBL" id="HBUF01655816">
    <property type="protein sequence ID" value="CAG6787750.1"/>
    <property type="molecule type" value="Transcribed_RNA"/>
</dbReference>
<reference evidence="2" key="1">
    <citation type="submission" date="2021-05" db="EMBL/GenBank/DDBJ databases">
        <authorList>
            <person name="Alioto T."/>
            <person name="Alioto T."/>
            <person name="Gomez Garrido J."/>
        </authorList>
    </citation>
    <scope>NUCLEOTIDE SEQUENCE</scope>
</reference>
<feature type="transmembrane region" description="Helical" evidence="1">
    <location>
        <begin position="94"/>
        <end position="127"/>
    </location>
</feature>
<evidence type="ECO:0000256" key="1">
    <source>
        <dbReference type="SAM" id="Phobius"/>
    </source>
</evidence>
<evidence type="ECO:0000313" key="2">
    <source>
        <dbReference type="EMBL" id="CAG6787750.1"/>
    </source>
</evidence>
<dbReference type="AlphaFoldDB" id="A0A8D9BRZ3"/>
<sequence>MGYMGKLTNVRLIMLVSVCLLLKLLFRTVSCKRSRLLRYGLDTCSSKPPCICPMYLSMYLLKRSLCCLLLYLEDISRYHFFLLRMMFFKNSIPYSIYLTLCYLLFMIHAFQYTVIACILGSFLLSFLYLSESFQ</sequence>
<proteinExistence type="predicted"/>
<keyword evidence="1" id="KW-0472">Membrane</keyword>
<accession>A0A8D9BRZ3</accession>
<keyword evidence="1" id="KW-0812">Transmembrane</keyword>
<protein>
    <submittedName>
        <fullName evidence="2">Uncharacterized protein</fullName>
    </submittedName>
</protein>
<name>A0A8D9BRZ3_9HEMI</name>
<organism evidence="2">
    <name type="scientific">Cacopsylla melanoneura</name>
    <dbReference type="NCBI Taxonomy" id="428564"/>
    <lineage>
        <taxon>Eukaryota</taxon>
        <taxon>Metazoa</taxon>
        <taxon>Ecdysozoa</taxon>
        <taxon>Arthropoda</taxon>
        <taxon>Hexapoda</taxon>
        <taxon>Insecta</taxon>
        <taxon>Pterygota</taxon>
        <taxon>Neoptera</taxon>
        <taxon>Paraneoptera</taxon>
        <taxon>Hemiptera</taxon>
        <taxon>Sternorrhyncha</taxon>
        <taxon>Psylloidea</taxon>
        <taxon>Psyllidae</taxon>
        <taxon>Psyllinae</taxon>
        <taxon>Cacopsylla</taxon>
    </lineage>
</organism>
<keyword evidence="1" id="KW-1133">Transmembrane helix</keyword>